<evidence type="ECO:0000313" key="7">
    <source>
        <dbReference type="EMBL" id="NYJ08691.1"/>
    </source>
</evidence>
<feature type="transmembrane region" description="Helical" evidence="5">
    <location>
        <begin position="79"/>
        <end position="99"/>
    </location>
</feature>
<evidence type="ECO:0000256" key="5">
    <source>
        <dbReference type="SAM" id="Phobius"/>
    </source>
</evidence>
<feature type="transmembrane region" description="Helical" evidence="5">
    <location>
        <begin position="105"/>
        <end position="124"/>
    </location>
</feature>
<dbReference type="SUPFAM" id="SSF103473">
    <property type="entry name" value="MFS general substrate transporter"/>
    <property type="match status" value="1"/>
</dbReference>
<name>A0A853CNC8_9ACTN</name>
<evidence type="ECO:0000256" key="2">
    <source>
        <dbReference type="ARBA" id="ARBA00022692"/>
    </source>
</evidence>
<protein>
    <submittedName>
        <fullName evidence="7">MFS family permease</fullName>
    </submittedName>
</protein>
<feature type="transmembrane region" description="Helical" evidence="5">
    <location>
        <begin position="215"/>
        <end position="235"/>
    </location>
</feature>
<dbReference type="EMBL" id="JACBZT010000001">
    <property type="protein sequence ID" value="NYJ08691.1"/>
    <property type="molecule type" value="Genomic_DNA"/>
</dbReference>
<keyword evidence="3 5" id="KW-1133">Transmembrane helix</keyword>
<reference evidence="7 8" key="1">
    <citation type="submission" date="2020-07" db="EMBL/GenBank/DDBJ databases">
        <title>Sequencing the genomes of 1000 actinobacteria strains.</title>
        <authorList>
            <person name="Klenk H.-P."/>
        </authorList>
    </citation>
    <scope>NUCLEOTIDE SEQUENCE [LARGE SCALE GENOMIC DNA]</scope>
    <source>
        <strain evidence="7 8">DSM 104001</strain>
    </source>
</reference>
<evidence type="ECO:0000313" key="8">
    <source>
        <dbReference type="Proteomes" id="UP000541969"/>
    </source>
</evidence>
<dbReference type="AlphaFoldDB" id="A0A853CNC8"/>
<comment type="subcellular location">
    <subcellularLocation>
        <location evidence="1">Cell membrane</location>
        <topology evidence="1">Multi-pass membrane protein</topology>
    </subcellularLocation>
</comment>
<feature type="transmembrane region" description="Helical" evidence="5">
    <location>
        <begin position="247"/>
        <end position="267"/>
    </location>
</feature>
<evidence type="ECO:0000256" key="4">
    <source>
        <dbReference type="ARBA" id="ARBA00023136"/>
    </source>
</evidence>
<keyword evidence="4 5" id="KW-0472">Membrane</keyword>
<dbReference type="GO" id="GO:0022857">
    <property type="term" value="F:transmembrane transporter activity"/>
    <property type="evidence" value="ECO:0007669"/>
    <property type="project" value="InterPro"/>
</dbReference>
<organism evidence="7 8">
    <name type="scientific">Petropleomorpha daqingensis</name>
    <dbReference type="NCBI Taxonomy" id="2026353"/>
    <lineage>
        <taxon>Bacteria</taxon>
        <taxon>Bacillati</taxon>
        <taxon>Actinomycetota</taxon>
        <taxon>Actinomycetes</taxon>
        <taxon>Geodermatophilales</taxon>
        <taxon>Geodermatophilaceae</taxon>
        <taxon>Petropleomorpha</taxon>
    </lineage>
</organism>
<feature type="transmembrane region" description="Helical" evidence="5">
    <location>
        <begin position="338"/>
        <end position="360"/>
    </location>
</feature>
<dbReference type="InterPro" id="IPR050327">
    <property type="entry name" value="Proton-linked_MCT"/>
</dbReference>
<dbReference type="RefSeq" id="WP_179721478.1">
    <property type="nucleotide sequence ID" value="NZ_JACBZT010000001.1"/>
</dbReference>
<dbReference type="GO" id="GO:0005886">
    <property type="term" value="C:plasma membrane"/>
    <property type="evidence" value="ECO:0007669"/>
    <property type="project" value="UniProtKB-SubCell"/>
</dbReference>
<evidence type="ECO:0000256" key="3">
    <source>
        <dbReference type="ARBA" id="ARBA00022989"/>
    </source>
</evidence>
<sequence length="405" mass="40009">MAARRPSYRWAVVAALGVVLGVSVGISFYGVSVYLEALTRGPGAFSLATVSAGTSAFLLVSGVAGLGVAALLERVDVRWVLAGGALLAAGALLALGSVATPAGLVLAYAALGVGFAATGTIPASTLITRWFPERPAVAMSLAFTGLPVGGAVLTPAIAALVRSLGVAGAAPWLAGAYVVGIVPVAVAVLRSPPGTAAGAADDGGEGVRAALRTPWFWLATTGLMLGMLGQVGALSHLFNAVTERLDAVAAAAAVSTMALASLAGRVLGSALLGRVRLTAAAALLLGLQCAATLGIAAAPSLAAVVVSTVAFGLTVGNMQVLHPLLVAERFGARHYGRILALSNLGVSCGMAFGPLLVGAVRTGTGAYLWAMAAAAAAAGFGGLLVLLLLRVTRRAPAPVLDAVRT</sequence>
<evidence type="ECO:0000256" key="1">
    <source>
        <dbReference type="ARBA" id="ARBA00004651"/>
    </source>
</evidence>
<feature type="transmembrane region" description="Helical" evidence="5">
    <location>
        <begin position="12"/>
        <end position="35"/>
    </location>
</feature>
<evidence type="ECO:0000259" key="6">
    <source>
        <dbReference type="PROSITE" id="PS50850"/>
    </source>
</evidence>
<dbReference type="Pfam" id="PF07690">
    <property type="entry name" value="MFS_1"/>
    <property type="match status" value="1"/>
</dbReference>
<feature type="transmembrane region" description="Helical" evidence="5">
    <location>
        <begin position="47"/>
        <end position="72"/>
    </location>
</feature>
<dbReference type="PANTHER" id="PTHR11360:SF290">
    <property type="entry name" value="MONOCARBOXYLATE MFS PERMEASE"/>
    <property type="match status" value="1"/>
</dbReference>
<feature type="transmembrane region" description="Helical" evidence="5">
    <location>
        <begin position="169"/>
        <end position="189"/>
    </location>
</feature>
<dbReference type="InterPro" id="IPR036259">
    <property type="entry name" value="MFS_trans_sf"/>
</dbReference>
<gene>
    <name evidence="7" type="ORF">GGQ55_004969</name>
</gene>
<dbReference type="PROSITE" id="PS50850">
    <property type="entry name" value="MFS"/>
    <property type="match status" value="1"/>
</dbReference>
<comment type="caution">
    <text evidence="7">The sequence shown here is derived from an EMBL/GenBank/DDBJ whole genome shotgun (WGS) entry which is preliminary data.</text>
</comment>
<feature type="transmembrane region" description="Helical" evidence="5">
    <location>
        <begin position="279"/>
        <end position="298"/>
    </location>
</feature>
<feature type="domain" description="Major facilitator superfamily (MFS) profile" evidence="6">
    <location>
        <begin position="210"/>
        <end position="405"/>
    </location>
</feature>
<dbReference type="Proteomes" id="UP000541969">
    <property type="component" value="Unassembled WGS sequence"/>
</dbReference>
<keyword evidence="2 5" id="KW-0812">Transmembrane</keyword>
<feature type="transmembrane region" description="Helical" evidence="5">
    <location>
        <begin position="366"/>
        <end position="389"/>
    </location>
</feature>
<accession>A0A853CNC8</accession>
<feature type="transmembrane region" description="Helical" evidence="5">
    <location>
        <begin position="304"/>
        <end position="326"/>
    </location>
</feature>
<proteinExistence type="predicted"/>
<keyword evidence="8" id="KW-1185">Reference proteome</keyword>
<dbReference type="InterPro" id="IPR020846">
    <property type="entry name" value="MFS_dom"/>
</dbReference>
<feature type="transmembrane region" description="Helical" evidence="5">
    <location>
        <begin position="136"/>
        <end position="157"/>
    </location>
</feature>
<dbReference type="PANTHER" id="PTHR11360">
    <property type="entry name" value="MONOCARBOXYLATE TRANSPORTER"/>
    <property type="match status" value="1"/>
</dbReference>
<dbReference type="InterPro" id="IPR011701">
    <property type="entry name" value="MFS"/>
</dbReference>
<dbReference type="Gene3D" id="1.20.1250.20">
    <property type="entry name" value="MFS general substrate transporter like domains"/>
    <property type="match status" value="2"/>
</dbReference>